<dbReference type="EMBL" id="UINC01202232">
    <property type="protein sequence ID" value="SVE21931.1"/>
    <property type="molecule type" value="Genomic_DNA"/>
</dbReference>
<dbReference type="AlphaFoldDB" id="A0A383BPZ4"/>
<accession>A0A383BPZ4</accession>
<feature type="non-terminal residue" evidence="1">
    <location>
        <position position="245"/>
    </location>
</feature>
<organism evidence="1">
    <name type="scientific">marine metagenome</name>
    <dbReference type="NCBI Taxonomy" id="408172"/>
    <lineage>
        <taxon>unclassified sequences</taxon>
        <taxon>metagenomes</taxon>
        <taxon>ecological metagenomes</taxon>
    </lineage>
</organism>
<sequence>MKAVVDEIRVYDRALEDYEALALYNKEKPTITGNARLEIFLSPDELGLGETLQVQLYSNVDTETPFFDDTFTGMAREVVTVNNASTTRVSPNRIEVQFDANQNQFAWQDLQGIIKLTPNPAGDPLKPTKVVVDRYRITVNGQQFVYRTDFTPVRTASTNPLARNVMMNRDSSHLMVVKLSRAISLYTFAHEMGHLMGAGHAQGDSIDSTNLTGNPPLMVNNSMVSFSPYGNNTQSGGNGTGFVEG</sequence>
<protein>
    <submittedName>
        <fullName evidence="1">Uncharacterized protein</fullName>
    </submittedName>
</protein>
<dbReference type="SUPFAM" id="SSF55486">
    <property type="entry name" value="Metalloproteases ('zincins'), catalytic domain"/>
    <property type="match status" value="1"/>
</dbReference>
<evidence type="ECO:0000313" key="1">
    <source>
        <dbReference type="EMBL" id="SVE21931.1"/>
    </source>
</evidence>
<proteinExistence type="predicted"/>
<reference evidence="1" key="1">
    <citation type="submission" date="2018-05" db="EMBL/GenBank/DDBJ databases">
        <authorList>
            <person name="Lanie J.A."/>
            <person name="Ng W.-L."/>
            <person name="Kazmierczak K.M."/>
            <person name="Andrzejewski T.M."/>
            <person name="Davidsen T.M."/>
            <person name="Wayne K.J."/>
            <person name="Tettelin H."/>
            <person name="Glass J.I."/>
            <person name="Rusch D."/>
            <person name="Podicherti R."/>
            <person name="Tsui H.-C.T."/>
            <person name="Winkler M.E."/>
        </authorList>
    </citation>
    <scope>NUCLEOTIDE SEQUENCE</scope>
</reference>
<name>A0A383BPZ4_9ZZZZ</name>
<gene>
    <name evidence="1" type="ORF">METZ01_LOCUS474785</name>
</gene>